<evidence type="ECO:0000313" key="3">
    <source>
        <dbReference type="Proteomes" id="UP000192132"/>
    </source>
</evidence>
<dbReference type="OrthoDB" id="9782992at2"/>
<dbReference type="PROSITE" id="PS50404">
    <property type="entry name" value="GST_NTER"/>
    <property type="match status" value="1"/>
</dbReference>
<reference evidence="2 3" key="1">
    <citation type="submission" date="2016-10" db="EMBL/GenBank/DDBJ databases">
        <title>Draft Genome sequence of Alkanindiges sp. strain H1.</title>
        <authorList>
            <person name="Subhash Y."/>
            <person name="Lee S."/>
        </authorList>
    </citation>
    <scope>NUCLEOTIDE SEQUENCE [LARGE SCALE GENOMIC DNA]</scope>
    <source>
        <strain evidence="2 3">H1</strain>
    </source>
</reference>
<keyword evidence="3" id="KW-1185">Reference proteome</keyword>
<dbReference type="PANTHER" id="PTHR42673:SF4">
    <property type="entry name" value="MALEYLACETOACETATE ISOMERASE"/>
    <property type="match status" value="1"/>
</dbReference>
<keyword evidence="2" id="KW-0808">Transferase</keyword>
<gene>
    <name evidence="2" type="ORF">BKE30_10515</name>
</gene>
<dbReference type="STRING" id="1907941.BKE30_10515"/>
<dbReference type="Gene3D" id="3.40.30.10">
    <property type="entry name" value="Glutaredoxin"/>
    <property type="match status" value="1"/>
</dbReference>
<evidence type="ECO:0000313" key="2">
    <source>
        <dbReference type="EMBL" id="ONG38907.1"/>
    </source>
</evidence>
<dbReference type="GO" id="GO:0016034">
    <property type="term" value="F:maleylacetoacetate isomerase activity"/>
    <property type="evidence" value="ECO:0007669"/>
    <property type="project" value="TreeGrafter"/>
</dbReference>
<dbReference type="Proteomes" id="UP000192132">
    <property type="component" value="Unassembled WGS sequence"/>
</dbReference>
<dbReference type="RefSeq" id="WP_076878562.1">
    <property type="nucleotide sequence ID" value="NZ_MLCN01000028.1"/>
</dbReference>
<proteinExistence type="predicted"/>
<organism evidence="2 3">
    <name type="scientific">Alkanindiges hydrocarboniclasticus</name>
    <dbReference type="NCBI Taxonomy" id="1907941"/>
    <lineage>
        <taxon>Bacteria</taxon>
        <taxon>Pseudomonadati</taxon>
        <taxon>Pseudomonadota</taxon>
        <taxon>Gammaproteobacteria</taxon>
        <taxon>Moraxellales</taxon>
        <taxon>Moraxellaceae</taxon>
        <taxon>Alkanindiges</taxon>
    </lineage>
</organism>
<dbReference type="GO" id="GO:0006559">
    <property type="term" value="P:L-phenylalanine catabolic process"/>
    <property type="evidence" value="ECO:0007669"/>
    <property type="project" value="TreeGrafter"/>
</dbReference>
<dbReference type="InterPro" id="IPR036249">
    <property type="entry name" value="Thioredoxin-like_sf"/>
</dbReference>
<dbReference type="Gene3D" id="1.20.1050.10">
    <property type="match status" value="1"/>
</dbReference>
<comment type="caution">
    <text evidence="2">The sequence shown here is derived from an EMBL/GenBank/DDBJ whole genome shotgun (WGS) entry which is preliminary data.</text>
</comment>
<dbReference type="GO" id="GO:0004364">
    <property type="term" value="F:glutathione transferase activity"/>
    <property type="evidence" value="ECO:0007669"/>
    <property type="project" value="TreeGrafter"/>
</dbReference>
<feature type="domain" description="GST N-terminal" evidence="1">
    <location>
        <begin position="1"/>
        <end position="78"/>
    </location>
</feature>
<dbReference type="InterPro" id="IPR004045">
    <property type="entry name" value="Glutathione_S-Trfase_N"/>
</dbReference>
<dbReference type="EMBL" id="MLCN01000028">
    <property type="protein sequence ID" value="ONG38907.1"/>
    <property type="molecule type" value="Genomic_DNA"/>
</dbReference>
<dbReference type="AlphaFoldDB" id="A0A1S8CUC2"/>
<accession>A0A1S8CUC2</accession>
<protein>
    <submittedName>
        <fullName evidence="2">Glutathione S-transferase</fullName>
    </submittedName>
</protein>
<sequence length="253" mass="29621">MRTLYQFPLSHYCEKARWLLDHKELDYAAKNLIPGLHRPLARFKTSKNTLPMLHDGKNWIADSTEIAFYLDGIYPEQPYLRREPEFRAQAIELDQIASQIGVHVRRWMYLYLLDEPDTMEIMLGEKGFLRMTERFSKPFIKKGVIRLYGIYPKKAEASKQKLDALINQVEQKLIANGGRYLVSDRLGLADIAVCALSAPLFGPQGTPWEIDEPARLPEPIRIYRQELLDRPFGQYVMRIYQNERHARVDWRGI</sequence>
<dbReference type="InterPro" id="IPR036282">
    <property type="entry name" value="Glutathione-S-Trfase_C_sf"/>
</dbReference>
<dbReference type="CDD" id="cd00570">
    <property type="entry name" value="GST_N_family"/>
    <property type="match status" value="1"/>
</dbReference>
<dbReference type="SUPFAM" id="SSF52833">
    <property type="entry name" value="Thioredoxin-like"/>
    <property type="match status" value="1"/>
</dbReference>
<dbReference type="SUPFAM" id="SSF47616">
    <property type="entry name" value="GST C-terminal domain-like"/>
    <property type="match status" value="1"/>
</dbReference>
<dbReference type="Pfam" id="PF13417">
    <property type="entry name" value="GST_N_3"/>
    <property type="match status" value="1"/>
</dbReference>
<dbReference type="PANTHER" id="PTHR42673">
    <property type="entry name" value="MALEYLACETOACETATE ISOMERASE"/>
    <property type="match status" value="1"/>
</dbReference>
<name>A0A1S8CUC2_9GAMM</name>
<dbReference type="GO" id="GO:0006749">
    <property type="term" value="P:glutathione metabolic process"/>
    <property type="evidence" value="ECO:0007669"/>
    <property type="project" value="TreeGrafter"/>
</dbReference>
<evidence type="ECO:0000259" key="1">
    <source>
        <dbReference type="PROSITE" id="PS50404"/>
    </source>
</evidence>